<name>A0ACD3SMA6_9BURK</name>
<comment type="caution">
    <text evidence="1">The sequence shown here is derived from an EMBL/GenBank/DDBJ whole genome shotgun (WGS) entry which is preliminary data.</text>
</comment>
<evidence type="ECO:0000313" key="2">
    <source>
        <dbReference type="Proteomes" id="UP000004277"/>
    </source>
</evidence>
<accession>A0ACD3SMA6</accession>
<dbReference type="Proteomes" id="UP000004277">
    <property type="component" value="Unassembled WGS sequence"/>
</dbReference>
<dbReference type="EMBL" id="AKCV02000024">
    <property type="protein sequence ID" value="TMS57343.1"/>
    <property type="molecule type" value="Genomic_DNA"/>
</dbReference>
<organism evidence="1 2">
    <name type="scientific">Imbroritus primus</name>
    <dbReference type="NCBI Taxonomy" id="3058603"/>
    <lineage>
        <taxon>Bacteria</taxon>
        <taxon>Pseudomonadati</taxon>
        <taxon>Pseudomonadota</taxon>
        <taxon>Betaproteobacteria</taxon>
        <taxon>Burkholderiales</taxon>
        <taxon>Burkholderiaceae</taxon>
        <taxon>Imbroritus</taxon>
    </lineage>
</organism>
<proteinExistence type="predicted"/>
<evidence type="ECO:0000313" key="1">
    <source>
        <dbReference type="EMBL" id="TMS57343.1"/>
    </source>
</evidence>
<keyword evidence="2" id="KW-1185">Reference proteome</keyword>
<protein>
    <submittedName>
        <fullName evidence="1">Tripartite tricarboxylate transporter substrate binding protein</fullName>
    </submittedName>
</protein>
<reference evidence="1" key="1">
    <citation type="submission" date="2019-05" db="EMBL/GenBank/DDBJ databases">
        <title>Revised genome assembly of Burkholderiaceae (previously Ralstonia) sp. PBA.</title>
        <authorList>
            <person name="Gan H.M."/>
        </authorList>
    </citation>
    <scope>NUCLEOTIDE SEQUENCE</scope>
    <source>
        <strain evidence="1">PBA</strain>
    </source>
</reference>
<sequence>MTKHVVPPVGGVRRTVLKATGAALCLMFAGAPALADDYPSKPVRIVVPFAAGGAVDTVGRIIGDKLSKQLKQTVLVDNKPGNHANIGAHEVVRAPADGYTLLLGANGLATNPSLDKKLPFNPLTDLVTVARVGFAPLVLVVPANSPARTVADLVRIAKEKNGAMNYGSSAVGGSGHLASELLKRATGMEAQHVAYKGGAPALTDLVGGRLDFMMINPLEAAPHVNTGNLRALAVATNKRIGPLPNVPTFTEAGVPNFDATVWWGFMAPAKTPPAIVNKLSAEILTALKDKDVQQRLATIGAIVEPQPAPAFGKFLADETKRWGDIIRAAGISNEG</sequence>
<gene>
    <name evidence="1" type="ORF">MW7_012995</name>
</gene>